<dbReference type="InterPro" id="IPR016217">
    <property type="entry name" value="N_fixation_NifU"/>
</dbReference>
<feature type="binding site" evidence="11">
    <location>
        <position position="219"/>
    </location>
    <ligand>
        <name>[2Fe-2S] cluster</name>
        <dbReference type="ChEBI" id="CHEBI:190135"/>
    </ligand>
</feature>
<dbReference type="InterPro" id="IPR034904">
    <property type="entry name" value="FSCA_dom_sf"/>
</dbReference>
<feature type="domain" description="NIF system FeS cluster assembly NifU N-terminal" evidence="13">
    <location>
        <begin position="39"/>
        <end position="167"/>
    </location>
</feature>
<evidence type="ECO:0000256" key="1">
    <source>
        <dbReference type="ARBA" id="ARBA00006420"/>
    </source>
</evidence>
<feature type="binding site" evidence="11">
    <location>
        <position position="148"/>
    </location>
    <ligand>
        <name>Fe cation</name>
        <dbReference type="ChEBI" id="CHEBI:24875"/>
    </ligand>
</feature>
<feature type="binding site" evidence="11">
    <location>
        <position position="104"/>
    </location>
    <ligand>
        <name>Fe cation</name>
        <dbReference type="ChEBI" id="CHEBI:24875"/>
    </ligand>
</feature>
<evidence type="ECO:0000256" key="3">
    <source>
        <dbReference type="ARBA" id="ARBA00022714"/>
    </source>
</evidence>
<dbReference type="InterPro" id="IPR007419">
    <property type="entry name" value="BFD-like_2Fe2S-bd_dom"/>
</dbReference>
<evidence type="ECO:0000256" key="8">
    <source>
        <dbReference type="ARBA" id="ARBA00034078"/>
    </source>
</evidence>
<comment type="cofactor">
    <cofactor evidence="11">
        <name>Fe cation</name>
        <dbReference type="ChEBI" id="CHEBI:24875"/>
    </cofactor>
    <text evidence="11">Binds 1 Fe cation per subunit.</text>
</comment>
<evidence type="ECO:0000256" key="7">
    <source>
        <dbReference type="ARBA" id="ARBA00023231"/>
    </source>
</evidence>
<dbReference type="GO" id="GO:0051537">
    <property type="term" value="F:2 iron, 2 sulfur cluster binding"/>
    <property type="evidence" value="ECO:0007669"/>
    <property type="project" value="UniProtKB-KW"/>
</dbReference>
<keyword evidence="3 11" id="KW-0001">2Fe-2S</keyword>
<dbReference type="InterPro" id="IPR041854">
    <property type="entry name" value="BFD-like_2Fe2S-bd_dom_sf"/>
</dbReference>
<evidence type="ECO:0000256" key="2">
    <source>
        <dbReference type="ARBA" id="ARBA00015278"/>
    </source>
</evidence>
<feature type="binding site" evidence="11">
    <location>
        <position position="181"/>
    </location>
    <ligand>
        <name>[2Fe-2S] cluster</name>
        <dbReference type="ChEBI" id="CHEBI:190135"/>
    </ligand>
</feature>
<dbReference type="Gene3D" id="3.30.300.130">
    <property type="entry name" value="Fe-S cluster assembly (FSCA)"/>
    <property type="match status" value="1"/>
</dbReference>
<gene>
    <name evidence="15" type="ORF">DSM106972_058810</name>
</gene>
<comment type="cofactor">
    <cofactor evidence="11">
        <name>[2Fe-2S] cluster</name>
        <dbReference type="ChEBI" id="CHEBI:190135"/>
    </cofactor>
    <text evidence="11">Binds 1 [2Fe-2S] cluster per subunit.</text>
</comment>
<comment type="caution">
    <text evidence="15">The sequence shown here is derived from an EMBL/GenBank/DDBJ whole genome shotgun (WGS) entry which is preliminary data.</text>
</comment>
<evidence type="ECO:0000259" key="12">
    <source>
        <dbReference type="Pfam" id="PF01106"/>
    </source>
</evidence>
<protein>
    <recommendedName>
        <fullName evidence="2 10">Nitrogen fixation protein NifU</fullName>
    </recommendedName>
</protein>
<dbReference type="InterPro" id="IPR001075">
    <property type="entry name" value="NIF_FeS_clus_asmbl_NifU_C"/>
</dbReference>
<dbReference type="Pfam" id="PF01106">
    <property type="entry name" value="NifU"/>
    <property type="match status" value="1"/>
</dbReference>
<dbReference type="InterPro" id="IPR010238">
    <property type="entry name" value="NIF_FeS_clus_asmbl_NifU"/>
</dbReference>
<dbReference type="Gene3D" id="3.90.1010.10">
    <property type="match status" value="1"/>
</dbReference>
<accession>A0A3S1CGS8</accession>
<feature type="domain" description="NIF system FeS cluster assembly NifU C-terminal" evidence="12">
    <location>
        <begin position="267"/>
        <end position="333"/>
    </location>
</feature>
<comment type="cofactor">
    <cofactor evidence="8">
        <name>[2Fe-2S] cluster</name>
        <dbReference type="ChEBI" id="CHEBI:190135"/>
    </cofactor>
</comment>
<organism evidence="15 16">
    <name type="scientific">Dulcicalothrix desertica PCC 7102</name>
    <dbReference type="NCBI Taxonomy" id="232991"/>
    <lineage>
        <taxon>Bacteria</taxon>
        <taxon>Bacillati</taxon>
        <taxon>Cyanobacteriota</taxon>
        <taxon>Cyanophyceae</taxon>
        <taxon>Nostocales</taxon>
        <taxon>Calotrichaceae</taxon>
        <taxon>Dulcicalothrix</taxon>
    </lineage>
</organism>
<reference evidence="15" key="2">
    <citation type="journal article" date="2019" name="Genome Biol. Evol.">
        <title>Day and night: Metabolic profiles and evolutionary relationships of six axenic non-marine cyanobacteria.</title>
        <authorList>
            <person name="Will S.E."/>
            <person name="Henke P."/>
            <person name="Boedeker C."/>
            <person name="Huang S."/>
            <person name="Brinkmann H."/>
            <person name="Rohde M."/>
            <person name="Jarek M."/>
            <person name="Friedl T."/>
            <person name="Seufert S."/>
            <person name="Schumacher M."/>
            <person name="Overmann J."/>
            <person name="Neumann-Schaal M."/>
            <person name="Petersen J."/>
        </authorList>
    </citation>
    <scope>NUCLEOTIDE SEQUENCE [LARGE SCALE GENOMIC DNA]</scope>
    <source>
        <strain evidence="15">PCC 7102</strain>
    </source>
</reference>
<dbReference type="AlphaFoldDB" id="A0A3S1CGS8"/>
<evidence type="ECO:0000256" key="6">
    <source>
        <dbReference type="ARBA" id="ARBA00023014"/>
    </source>
</evidence>
<evidence type="ECO:0000256" key="11">
    <source>
        <dbReference type="PIRSR" id="PIRSR000375-1"/>
    </source>
</evidence>
<evidence type="ECO:0000256" key="10">
    <source>
        <dbReference type="PIRNR" id="PIRNR000375"/>
    </source>
</evidence>
<evidence type="ECO:0000259" key="14">
    <source>
        <dbReference type="Pfam" id="PF04324"/>
    </source>
</evidence>
<dbReference type="CDD" id="cd06664">
    <property type="entry name" value="IscU_like"/>
    <property type="match status" value="1"/>
</dbReference>
<sequence length="341" mass="36931">MRDAINNLKTKQPSNSVTHRLKAYHSSLPTHHSLKTMWEYTDKVLDLFYNPKNQGVLEDQGEAGIKISTGEVGSIACGDALRLHLKIDVEYDKILDARFQTFGCTSAIASSEALVELVKGLTLDNALKITNKQIADYLGGLPEAKMHCSVMGQEALEAAIYNYRGIERDVHEDDDEGALICSCFGITENKIRRVILENNLTSAEDVTNYVKAGGGCGSCLANIDDIIQEVREKASTATAVNTTTSTVIPVIQSAPRALTNVQKIALIQKVLDEEVRPVLIADGGDVELYDVDGDIVKVLLQGACGSCSSSTATLKIAIEARLRERISPNIVVESVGSPVRN</sequence>
<evidence type="ECO:0000313" key="16">
    <source>
        <dbReference type="Proteomes" id="UP000271624"/>
    </source>
</evidence>
<dbReference type="Pfam" id="PF04324">
    <property type="entry name" value="Fer2_BFD"/>
    <property type="match status" value="1"/>
</dbReference>
<dbReference type="GO" id="GO:0016226">
    <property type="term" value="P:iron-sulfur cluster assembly"/>
    <property type="evidence" value="ECO:0007669"/>
    <property type="project" value="InterPro"/>
</dbReference>
<dbReference type="Pfam" id="PF01592">
    <property type="entry name" value="NifU_N"/>
    <property type="match status" value="1"/>
</dbReference>
<proteinExistence type="inferred from homology"/>
<feature type="binding site" evidence="11">
    <location>
        <position position="77"/>
    </location>
    <ligand>
        <name>Fe cation</name>
        <dbReference type="ChEBI" id="CHEBI:24875"/>
    </ligand>
</feature>
<evidence type="ECO:0000259" key="13">
    <source>
        <dbReference type="Pfam" id="PF01592"/>
    </source>
</evidence>
<dbReference type="InterPro" id="IPR002871">
    <property type="entry name" value="NIF_FeS_clus_asmbl_NifU_N"/>
</dbReference>
<keyword evidence="16" id="KW-1185">Reference proteome</keyword>
<evidence type="ECO:0000256" key="9">
    <source>
        <dbReference type="ARBA" id="ARBA00049958"/>
    </source>
</evidence>
<feature type="domain" description="BFD-like [2Fe-2S]-binding" evidence="14">
    <location>
        <begin position="179"/>
        <end position="229"/>
    </location>
</feature>
<feature type="binding site" evidence="11">
    <location>
        <position position="216"/>
    </location>
    <ligand>
        <name>[2Fe-2S] cluster</name>
        <dbReference type="ChEBI" id="CHEBI:190135"/>
    </ligand>
</feature>
<keyword evidence="4 11" id="KW-0479">Metal-binding</keyword>
<dbReference type="NCBIfam" id="TIGR02000">
    <property type="entry name" value="NifU_proper"/>
    <property type="match status" value="1"/>
</dbReference>
<comment type="similarity">
    <text evidence="1 10">Belongs to the NifU family.</text>
</comment>
<feature type="binding site" evidence="11">
    <location>
        <position position="183"/>
    </location>
    <ligand>
        <name>[2Fe-2S] cluster</name>
        <dbReference type="ChEBI" id="CHEBI:190135"/>
    </ligand>
</feature>
<keyword evidence="7 10" id="KW-0535">Nitrogen fixation</keyword>
<dbReference type="Proteomes" id="UP000271624">
    <property type="component" value="Unassembled WGS sequence"/>
</dbReference>
<dbReference type="GO" id="GO:0005506">
    <property type="term" value="F:iron ion binding"/>
    <property type="evidence" value="ECO:0007669"/>
    <property type="project" value="InterPro"/>
</dbReference>
<dbReference type="CDD" id="cd19947">
    <property type="entry name" value="NifU_Fer2_BFD-like"/>
    <property type="match status" value="1"/>
</dbReference>
<dbReference type="PANTHER" id="PTHR10093">
    <property type="entry name" value="IRON-SULFUR CLUSTER ASSEMBLY ENZYME NIFU HOMOLOG"/>
    <property type="match status" value="1"/>
</dbReference>
<evidence type="ECO:0000256" key="5">
    <source>
        <dbReference type="ARBA" id="ARBA00023004"/>
    </source>
</evidence>
<evidence type="ECO:0000256" key="4">
    <source>
        <dbReference type="ARBA" id="ARBA00022723"/>
    </source>
</evidence>
<evidence type="ECO:0000313" key="15">
    <source>
        <dbReference type="EMBL" id="RUT02403.1"/>
    </source>
</evidence>
<dbReference type="Gene3D" id="1.10.10.1100">
    <property type="entry name" value="BFD-like [2Fe-2S]-binding domain"/>
    <property type="match status" value="1"/>
</dbReference>
<keyword evidence="5 11" id="KW-0408">Iron</keyword>
<dbReference type="SUPFAM" id="SSF117916">
    <property type="entry name" value="Fe-S cluster assembly (FSCA) domain-like"/>
    <property type="match status" value="1"/>
</dbReference>
<reference evidence="15" key="1">
    <citation type="submission" date="2018-12" db="EMBL/GenBank/DDBJ databases">
        <authorList>
            <person name="Will S."/>
            <person name="Neumann-Schaal M."/>
            <person name="Henke P."/>
        </authorList>
    </citation>
    <scope>NUCLEOTIDE SEQUENCE</scope>
    <source>
        <strain evidence="15">PCC 7102</strain>
    </source>
</reference>
<comment type="function">
    <text evidence="9 10">May be involved in the formation or repair of [Fe-S] clusters present in iron-sulfur proteins.</text>
</comment>
<dbReference type="SUPFAM" id="SSF82649">
    <property type="entry name" value="SufE/NifU"/>
    <property type="match status" value="1"/>
</dbReference>
<name>A0A3S1CGS8_9CYAN</name>
<dbReference type="EMBL" id="RSCL01000016">
    <property type="protein sequence ID" value="RUT02403.1"/>
    <property type="molecule type" value="Genomic_DNA"/>
</dbReference>
<keyword evidence="6 11" id="KW-0411">Iron-sulfur</keyword>
<dbReference type="PIRSF" id="PIRSF000375">
    <property type="entry name" value="NifU"/>
    <property type="match status" value="1"/>
</dbReference>